<dbReference type="AlphaFoldDB" id="A0A4Z2BE89"/>
<accession>A0A4Z2BE89</accession>
<evidence type="ECO:0000256" key="4">
    <source>
        <dbReference type="ARBA" id="ARBA00023242"/>
    </source>
</evidence>
<keyword evidence="7" id="KW-1185">Reference proteome</keyword>
<dbReference type="Proteomes" id="UP000516260">
    <property type="component" value="Chromosome 4"/>
</dbReference>
<dbReference type="PANTHER" id="PTHR46621">
    <property type="entry name" value="SNRNA-ACTIVATING PROTEIN COMPLEX SUBUNIT 4"/>
    <property type="match status" value="1"/>
</dbReference>
<dbReference type="EMBL" id="SWLE01000017">
    <property type="protein sequence ID" value="TNM89826.1"/>
    <property type="molecule type" value="Genomic_DNA"/>
</dbReference>
<protein>
    <submittedName>
        <fullName evidence="6">Uncharacterized protein</fullName>
    </submittedName>
</protein>
<keyword evidence="2" id="KW-0238">DNA-binding</keyword>
<feature type="compositionally biased region" description="Polar residues" evidence="5">
    <location>
        <begin position="476"/>
        <end position="486"/>
    </location>
</feature>
<dbReference type="InterPro" id="IPR051575">
    <property type="entry name" value="Myb-like_DNA-bd"/>
</dbReference>
<evidence type="ECO:0000256" key="2">
    <source>
        <dbReference type="ARBA" id="ARBA00023125"/>
    </source>
</evidence>
<evidence type="ECO:0000256" key="1">
    <source>
        <dbReference type="ARBA" id="ARBA00023015"/>
    </source>
</evidence>
<dbReference type="GO" id="GO:0001006">
    <property type="term" value="F:RNA polymerase III type 3 promoter sequence-specific DNA binding"/>
    <property type="evidence" value="ECO:0007669"/>
    <property type="project" value="TreeGrafter"/>
</dbReference>
<evidence type="ECO:0000256" key="5">
    <source>
        <dbReference type="SAM" id="MobiDB-lite"/>
    </source>
</evidence>
<dbReference type="GO" id="GO:0042795">
    <property type="term" value="P:snRNA transcription by RNA polymerase II"/>
    <property type="evidence" value="ECO:0007669"/>
    <property type="project" value="TreeGrafter"/>
</dbReference>
<dbReference type="GO" id="GO:0000978">
    <property type="term" value="F:RNA polymerase II cis-regulatory region sequence-specific DNA binding"/>
    <property type="evidence" value="ECO:0007669"/>
    <property type="project" value="TreeGrafter"/>
</dbReference>
<organism evidence="6 7">
    <name type="scientific">Takifugu bimaculatus</name>
    <dbReference type="NCBI Taxonomy" id="433685"/>
    <lineage>
        <taxon>Eukaryota</taxon>
        <taxon>Metazoa</taxon>
        <taxon>Chordata</taxon>
        <taxon>Craniata</taxon>
        <taxon>Vertebrata</taxon>
        <taxon>Euteleostomi</taxon>
        <taxon>Actinopterygii</taxon>
        <taxon>Neopterygii</taxon>
        <taxon>Teleostei</taxon>
        <taxon>Neoteleostei</taxon>
        <taxon>Acanthomorphata</taxon>
        <taxon>Eupercaria</taxon>
        <taxon>Tetraodontiformes</taxon>
        <taxon>Tetradontoidea</taxon>
        <taxon>Tetraodontidae</taxon>
        <taxon>Takifugu</taxon>
    </lineage>
</organism>
<sequence length="924" mass="101541">MEKEIREEEEEEMIVEYMDSDEEGKKKRKKLKAVMDQSSSVEVEKEVKEEKKEVMYSFPPMPEWTPAENPPAFTVLQFRPAEFPSPYQAQDTKNIRSTILGQYGRSVIIGPPPVEQRLEKFFNTSTLMVTSDQLQAHLSHQADKFRPAVKVPPNTMPRSTHRRMDYELKASVTPWIGNLMIPSRSTVTTAAKLREQGQKKVLSSTAIFLLFLQTMNVDSVGCKEIIKKRKSEMIFPPSPVLSSQLKDPKTLAGMLQRRRQKQRLQDFQIQPSLHLEQVQQQQQKQLLHPSPCHQPTTAVPPQASSLQGLAATHQNHSGTVRQLPPQMNPVLPRAVFIPPSSVPSLQLLTPTFITPPTSSPSVIMAFPFPLSPGPIGPPVSALLVSGKTSASASASPDLRVSSPLIDTGPDTHKVVSLCMLPPSAAPVRQNVVPDHKPACSDTTLSRAQEHLAPPQPILPTAASSLTSPFHDHNYTADLNASPTGNFDSRMRKQRGKESNRTSSSDGQHGVETGQSVGRFLEADCKPASVVVGKRLRKLSQRARAFQEASKAKAERKKKRSSPSCKNHHHFCSPDRFLLPRLGGRADQTVSVMGTALMEMSPLLGLPFTLVQKDSDLPSVIHPATAGPQPPYLKLSSPLNPTPLPSRSILYPVQIPASPPLVFTTPSHHKKMPLPFKLNFDPSLIFSHSHGAVGDWLSDRRGVVVPGVDVALPYLPPFVSNLTTLSVLLHAKNSLTKSSLRLLSQVLETRHPQTKPKPCSTTTVTTQPPDLPASAAEPTSAPSMSPTLQRGALEEAGLVAAVRQLVAERFSSNPAYHLLKARFLSCFTVPALLASIQPVTETTVLQHTSQEEEEEEEEEEEQQQQLKKIYETGKRERAERSSLQLQGSGAPANHFSGITSTLSIQSETELNLPRLAENSDLQCPG</sequence>
<feature type="region of interest" description="Disordered" evidence="5">
    <location>
        <begin position="468"/>
        <end position="514"/>
    </location>
</feature>
<evidence type="ECO:0000313" key="7">
    <source>
        <dbReference type="Proteomes" id="UP000516260"/>
    </source>
</evidence>
<feature type="region of interest" description="Disordered" evidence="5">
    <location>
        <begin position="750"/>
        <end position="786"/>
    </location>
</feature>
<dbReference type="GO" id="GO:0042796">
    <property type="term" value="P:snRNA transcription by RNA polymerase III"/>
    <property type="evidence" value="ECO:0007669"/>
    <property type="project" value="TreeGrafter"/>
</dbReference>
<feature type="compositionally biased region" description="Low complexity" evidence="5">
    <location>
        <begin position="771"/>
        <end position="785"/>
    </location>
</feature>
<evidence type="ECO:0000313" key="6">
    <source>
        <dbReference type="EMBL" id="TNM89826.1"/>
    </source>
</evidence>
<comment type="caution">
    <text evidence="6">The sequence shown here is derived from an EMBL/GenBank/DDBJ whole genome shotgun (WGS) entry which is preliminary data.</text>
</comment>
<proteinExistence type="predicted"/>
<feature type="compositionally biased region" description="Acidic residues" evidence="5">
    <location>
        <begin position="850"/>
        <end position="861"/>
    </location>
</feature>
<feature type="region of interest" description="Disordered" evidence="5">
    <location>
        <begin position="546"/>
        <end position="567"/>
    </location>
</feature>
<dbReference type="GO" id="GO:0019185">
    <property type="term" value="C:snRNA-activating protein complex"/>
    <property type="evidence" value="ECO:0007669"/>
    <property type="project" value="TreeGrafter"/>
</dbReference>
<keyword evidence="3" id="KW-0804">Transcription</keyword>
<reference evidence="6 7" key="1">
    <citation type="submission" date="2019-04" db="EMBL/GenBank/DDBJ databases">
        <title>The sequence and de novo assembly of Takifugu bimaculatus genome using PacBio and Hi-C technologies.</title>
        <authorList>
            <person name="Xu P."/>
            <person name="Liu B."/>
            <person name="Zhou Z."/>
        </authorList>
    </citation>
    <scope>NUCLEOTIDE SEQUENCE [LARGE SCALE GENOMIC DNA]</scope>
    <source>
        <strain evidence="6">TB-2018</strain>
        <tissue evidence="6">Muscle</tissue>
    </source>
</reference>
<keyword evidence="1" id="KW-0805">Transcription regulation</keyword>
<feature type="compositionally biased region" description="Polar residues" evidence="5">
    <location>
        <begin position="758"/>
        <end position="767"/>
    </location>
</feature>
<gene>
    <name evidence="6" type="ORF">fugu_004060</name>
</gene>
<evidence type="ECO:0000256" key="3">
    <source>
        <dbReference type="ARBA" id="ARBA00023163"/>
    </source>
</evidence>
<feature type="region of interest" description="Disordered" evidence="5">
    <location>
        <begin position="843"/>
        <end position="899"/>
    </location>
</feature>
<keyword evidence="4" id="KW-0539">Nucleus</keyword>
<dbReference type="PANTHER" id="PTHR46621:SF1">
    <property type="entry name" value="SNRNA-ACTIVATING PROTEIN COMPLEX SUBUNIT 4"/>
    <property type="match status" value="1"/>
</dbReference>
<feature type="compositionally biased region" description="Basic residues" evidence="5">
    <location>
        <begin position="553"/>
        <end position="567"/>
    </location>
</feature>
<feature type="compositionally biased region" description="Basic and acidic residues" evidence="5">
    <location>
        <begin position="867"/>
        <end position="879"/>
    </location>
</feature>
<name>A0A4Z2BE89_9TELE</name>